<evidence type="ECO:0000313" key="4">
    <source>
        <dbReference type="Proteomes" id="UP000284543"/>
    </source>
</evidence>
<keyword evidence="2" id="KW-0812">Transmembrane</keyword>
<dbReference type="AlphaFoldDB" id="A0A412ZER3"/>
<protein>
    <submittedName>
        <fullName evidence="3">Uncharacterized protein</fullName>
    </submittedName>
</protein>
<dbReference type="EMBL" id="QRZM01000001">
    <property type="protein sequence ID" value="RGV78654.1"/>
    <property type="molecule type" value="Genomic_DNA"/>
</dbReference>
<evidence type="ECO:0000256" key="2">
    <source>
        <dbReference type="SAM" id="Phobius"/>
    </source>
</evidence>
<name>A0A412ZER3_9FIRM</name>
<evidence type="ECO:0000313" key="3">
    <source>
        <dbReference type="EMBL" id="RGV78654.1"/>
    </source>
</evidence>
<sequence>MMKIDLHKKTGHTGAPRLKLPKKAPVEPEKDTANPYRMPPRRWFLTFMCMNIPIVGWVYLLCLAFGKKENQLRDFAKAYLVYKLVFLAAALIILGILVYIGLDLADKLLAYMEML</sequence>
<keyword evidence="2" id="KW-0472">Membrane</keyword>
<evidence type="ECO:0000256" key="1">
    <source>
        <dbReference type="SAM" id="MobiDB-lite"/>
    </source>
</evidence>
<feature type="transmembrane region" description="Helical" evidence="2">
    <location>
        <begin position="78"/>
        <end position="102"/>
    </location>
</feature>
<gene>
    <name evidence="3" type="ORF">DWW02_02675</name>
</gene>
<comment type="caution">
    <text evidence="3">The sequence shown here is derived from an EMBL/GenBank/DDBJ whole genome shotgun (WGS) entry which is preliminary data.</text>
</comment>
<proteinExistence type="predicted"/>
<feature type="transmembrane region" description="Helical" evidence="2">
    <location>
        <begin position="43"/>
        <end position="66"/>
    </location>
</feature>
<dbReference type="Proteomes" id="UP000284543">
    <property type="component" value="Unassembled WGS sequence"/>
</dbReference>
<feature type="region of interest" description="Disordered" evidence="1">
    <location>
        <begin position="1"/>
        <end position="33"/>
    </location>
</feature>
<keyword evidence="2" id="KW-1133">Transmembrane helix</keyword>
<accession>A0A412ZER3</accession>
<dbReference type="RefSeq" id="WP_118017395.1">
    <property type="nucleotide sequence ID" value="NZ_CAUHGS010000001.1"/>
</dbReference>
<reference evidence="3 4" key="1">
    <citation type="submission" date="2018-08" db="EMBL/GenBank/DDBJ databases">
        <title>A genome reference for cultivated species of the human gut microbiota.</title>
        <authorList>
            <person name="Zou Y."/>
            <person name="Xue W."/>
            <person name="Luo G."/>
        </authorList>
    </citation>
    <scope>NUCLEOTIDE SEQUENCE [LARGE SCALE GENOMIC DNA]</scope>
    <source>
        <strain evidence="3 4">AF14-18</strain>
    </source>
</reference>
<organism evidence="3 4">
    <name type="scientific">Enterocloster bolteae</name>
    <dbReference type="NCBI Taxonomy" id="208479"/>
    <lineage>
        <taxon>Bacteria</taxon>
        <taxon>Bacillati</taxon>
        <taxon>Bacillota</taxon>
        <taxon>Clostridia</taxon>
        <taxon>Lachnospirales</taxon>
        <taxon>Lachnospiraceae</taxon>
        <taxon>Enterocloster</taxon>
    </lineage>
</organism>